<dbReference type="InterPro" id="IPR002381">
    <property type="entry name" value="RNase_PH_bac-type"/>
</dbReference>
<dbReference type="RefSeq" id="WP_377394378.1">
    <property type="nucleotide sequence ID" value="NZ_JBHSAN010000052.1"/>
</dbReference>
<dbReference type="InterPro" id="IPR027408">
    <property type="entry name" value="PNPase/RNase_PH_dom_sf"/>
</dbReference>
<dbReference type="Gene3D" id="3.30.230.70">
    <property type="entry name" value="GHMP Kinase, N-terminal domain"/>
    <property type="match status" value="1"/>
</dbReference>
<comment type="subunit">
    <text evidence="7">Homohexameric ring arranged as a trimer of dimers.</text>
</comment>
<dbReference type="CDD" id="cd11362">
    <property type="entry name" value="RNase_PH_bact"/>
    <property type="match status" value="1"/>
</dbReference>
<evidence type="ECO:0000256" key="8">
    <source>
        <dbReference type="SAM" id="MobiDB-lite"/>
    </source>
</evidence>
<evidence type="ECO:0000256" key="5">
    <source>
        <dbReference type="ARBA" id="ARBA00022695"/>
    </source>
</evidence>
<keyword evidence="2 7" id="KW-0698">rRNA processing</keyword>
<keyword evidence="5 7" id="KW-0548">Nucleotidyltransferase</keyword>
<dbReference type="EMBL" id="JBHUOF010000048">
    <property type="protein sequence ID" value="MFD2802450.1"/>
    <property type="molecule type" value="Genomic_DNA"/>
</dbReference>
<feature type="domain" description="Exoribonuclease phosphorolytic" evidence="9">
    <location>
        <begin position="11"/>
        <end position="141"/>
    </location>
</feature>
<dbReference type="EC" id="2.7.7.56" evidence="7"/>
<sequence>MVRKDGRNDDQLREVRITRGFQQWPAGSVLIEFGDTKVLCAASVTEGVPRWRAGSGLGWVTAEYAMLPSATHSRGDRESVKGRIGGRTHEISRLIGRSLRSCIDLAALGENTIMIDCDVIQADGGTRTAAITGGYVALADAITWLGAAGRLADPKPLSATVSAVSVGVVDGRVRLDLPYEEDSRAEVDMNVVATDAGTLIEVQGTGEGATFTRSTLDKMLDLAQAGCAELARKQAEALAEPYPGELPEPAPMDKKSKGSK</sequence>
<evidence type="ECO:0000256" key="7">
    <source>
        <dbReference type="HAMAP-Rule" id="MF_00564"/>
    </source>
</evidence>
<proteinExistence type="inferred from homology"/>
<dbReference type="Proteomes" id="UP001597478">
    <property type="component" value="Unassembled WGS sequence"/>
</dbReference>
<evidence type="ECO:0000256" key="1">
    <source>
        <dbReference type="ARBA" id="ARBA00006678"/>
    </source>
</evidence>
<dbReference type="SUPFAM" id="SSF55666">
    <property type="entry name" value="Ribonuclease PH domain 2-like"/>
    <property type="match status" value="1"/>
</dbReference>
<gene>
    <name evidence="7 11" type="primary">rph</name>
    <name evidence="11" type="ORF">ACFS2C_23965</name>
</gene>
<feature type="binding site" evidence="7">
    <location>
        <begin position="125"/>
        <end position="127"/>
    </location>
    <ligand>
        <name>phosphate</name>
        <dbReference type="ChEBI" id="CHEBI:43474"/>
        <note>substrate</note>
    </ligand>
</feature>
<dbReference type="InterPro" id="IPR001247">
    <property type="entry name" value="ExoRNase_PH_dom1"/>
</dbReference>
<dbReference type="InterPro" id="IPR018336">
    <property type="entry name" value="RNase_PH_CS"/>
</dbReference>
<comment type="caution">
    <text evidence="11">The sequence shown here is derived from an EMBL/GenBank/DDBJ whole genome shotgun (WGS) entry which is preliminary data.</text>
</comment>
<evidence type="ECO:0000313" key="12">
    <source>
        <dbReference type="Proteomes" id="UP001597478"/>
    </source>
</evidence>
<accession>A0ABW5WJ71</accession>
<keyword evidence="7 11" id="KW-0808">Transferase</keyword>
<dbReference type="GO" id="GO:0009022">
    <property type="term" value="F:tRNA nucleotidyltransferase activity"/>
    <property type="evidence" value="ECO:0007669"/>
    <property type="project" value="UniProtKB-EC"/>
</dbReference>
<organism evidence="11 12">
    <name type="scientific">Prauserella oleivorans</name>
    <dbReference type="NCBI Taxonomy" id="1478153"/>
    <lineage>
        <taxon>Bacteria</taxon>
        <taxon>Bacillati</taxon>
        <taxon>Actinomycetota</taxon>
        <taxon>Actinomycetes</taxon>
        <taxon>Pseudonocardiales</taxon>
        <taxon>Pseudonocardiaceae</taxon>
        <taxon>Prauserella</taxon>
    </lineage>
</organism>
<evidence type="ECO:0000256" key="3">
    <source>
        <dbReference type="ARBA" id="ARBA00022555"/>
    </source>
</evidence>
<feature type="region of interest" description="Disordered" evidence="8">
    <location>
        <begin position="238"/>
        <end position="260"/>
    </location>
</feature>
<evidence type="ECO:0000259" key="10">
    <source>
        <dbReference type="Pfam" id="PF03725"/>
    </source>
</evidence>
<dbReference type="InterPro" id="IPR036345">
    <property type="entry name" value="ExoRNase_PH_dom2_sf"/>
</dbReference>
<dbReference type="InterPro" id="IPR015847">
    <property type="entry name" value="ExoRNase_PH_dom2"/>
</dbReference>
<feature type="binding site" evidence="7">
    <location>
        <position position="87"/>
    </location>
    <ligand>
        <name>phosphate</name>
        <dbReference type="ChEBI" id="CHEBI:43474"/>
        <note>substrate</note>
    </ligand>
</feature>
<dbReference type="PROSITE" id="PS01277">
    <property type="entry name" value="RIBONUCLEASE_PH"/>
    <property type="match status" value="1"/>
</dbReference>
<name>A0ABW5WJ71_9PSEU</name>
<dbReference type="HAMAP" id="MF_00564">
    <property type="entry name" value="RNase_PH"/>
    <property type="match status" value="1"/>
</dbReference>
<evidence type="ECO:0000313" key="11">
    <source>
        <dbReference type="EMBL" id="MFD2802450.1"/>
    </source>
</evidence>
<dbReference type="PANTHER" id="PTHR11953:SF0">
    <property type="entry name" value="EXOSOME COMPLEX COMPONENT RRP41"/>
    <property type="match status" value="1"/>
</dbReference>
<evidence type="ECO:0000256" key="4">
    <source>
        <dbReference type="ARBA" id="ARBA00022694"/>
    </source>
</evidence>
<dbReference type="PANTHER" id="PTHR11953">
    <property type="entry name" value="EXOSOME COMPLEX COMPONENT"/>
    <property type="match status" value="1"/>
</dbReference>
<evidence type="ECO:0000259" key="9">
    <source>
        <dbReference type="Pfam" id="PF01138"/>
    </source>
</evidence>
<comment type="similarity">
    <text evidence="1 7">Belongs to the RNase PH family.</text>
</comment>
<feature type="compositionally biased region" description="Basic and acidic residues" evidence="8">
    <location>
        <begin position="251"/>
        <end position="260"/>
    </location>
</feature>
<dbReference type="Pfam" id="PF03725">
    <property type="entry name" value="RNase_PH_C"/>
    <property type="match status" value="1"/>
</dbReference>
<dbReference type="NCBIfam" id="TIGR01966">
    <property type="entry name" value="RNasePH"/>
    <property type="match status" value="1"/>
</dbReference>
<comment type="function">
    <text evidence="7">Phosphorolytic 3'-5' exoribonuclease that plays an important role in tRNA 3'-end maturation. Removes nucleotide residues following the 3'-CCA terminus of tRNAs; can also add nucleotides to the ends of RNA molecules by using nucleoside diphosphates as substrates, but this may not be physiologically important. Probably plays a role in initiation of 16S rRNA degradation (leading to ribosome degradation) during starvation.</text>
</comment>
<keyword evidence="3 7" id="KW-0820">tRNA-binding</keyword>
<keyword evidence="4 7" id="KW-0819">tRNA processing</keyword>
<feature type="domain" description="Exoribonuclease phosphorolytic" evidence="10">
    <location>
        <begin position="161"/>
        <end position="225"/>
    </location>
</feature>
<dbReference type="SUPFAM" id="SSF54211">
    <property type="entry name" value="Ribosomal protein S5 domain 2-like"/>
    <property type="match status" value="1"/>
</dbReference>
<keyword evidence="6" id="KW-0694">RNA-binding</keyword>
<keyword evidence="12" id="KW-1185">Reference proteome</keyword>
<dbReference type="InterPro" id="IPR050080">
    <property type="entry name" value="RNase_PH"/>
</dbReference>
<dbReference type="Pfam" id="PF01138">
    <property type="entry name" value="RNase_PH"/>
    <property type="match status" value="1"/>
</dbReference>
<evidence type="ECO:0000256" key="2">
    <source>
        <dbReference type="ARBA" id="ARBA00022552"/>
    </source>
</evidence>
<evidence type="ECO:0000256" key="6">
    <source>
        <dbReference type="ARBA" id="ARBA00022884"/>
    </source>
</evidence>
<dbReference type="InterPro" id="IPR020568">
    <property type="entry name" value="Ribosomal_Su5_D2-typ_SF"/>
</dbReference>
<comment type="catalytic activity">
    <reaction evidence="7">
        <text>tRNA(n+1) + phosphate = tRNA(n) + a ribonucleoside 5'-diphosphate</text>
        <dbReference type="Rhea" id="RHEA:10628"/>
        <dbReference type="Rhea" id="RHEA-COMP:17343"/>
        <dbReference type="Rhea" id="RHEA-COMP:17344"/>
        <dbReference type="ChEBI" id="CHEBI:43474"/>
        <dbReference type="ChEBI" id="CHEBI:57930"/>
        <dbReference type="ChEBI" id="CHEBI:173114"/>
        <dbReference type="EC" id="2.7.7.56"/>
    </reaction>
</comment>
<protein>
    <recommendedName>
        <fullName evidence="7">Ribonuclease PH</fullName>
        <shortName evidence="7">RNase PH</shortName>
        <ecNumber evidence="7">2.7.7.56</ecNumber>
    </recommendedName>
    <alternativeName>
        <fullName evidence="7">tRNA nucleotidyltransferase</fullName>
    </alternativeName>
</protein>
<reference evidence="12" key="1">
    <citation type="journal article" date="2019" name="Int. J. Syst. Evol. Microbiol.">
        <title>The Global Catalogue of Microorganisms (GCM) 10K type strain sequencing project: providing services to taxonomists for standard genome sequencing and annotation.</title>
        <authorList>
            <consortium name="The Broad Institute Genomics Platform"/>
            <consortium name="The Broad Institute Genome Sequencing Center for Infectious Disease"/>
            <person name="Wu L."/>
            <person name="Ma J."/>
        </authorList>
    </citation>
    <scope>NUCLEOTIDE SEQUENCE [LARGE SCALE GENOMIC DNA]</scope>
    <source>
        <strain evidence="12">IBRC-M 10906</strain>
    </source>
</reference>